<evidence type="ECO:0000313" key="10">
    <source>
        <dbReference type="EMBL" id="SEU06241.1"/>
    </source>
</evidence>
<keyword evidence="3 8" id="KW-0863">Zinc-finger</keyword>
<dbReference type="PROSITE" id="PS51161">
    <property type="entry name" value="ATP_CONE"/>
    <property type="match status" value="1"/>
</dbReference>
<evidence type="ECO:0000256" key="7">
    <source>
        <dbReference type="ARBA" id="ARBA00023163"/>
    </source>
</evidence>
<evidence type="ECO:0000256" key="6">
    <source>
        <dbReference type="ARBA" id="ARBA00023125"/>
    </source>
</evidence>
<dbReference type="PANTHER" id="PTHR30455">
    <property type="entry name" value="TRANSCRIPTIONAL REPRESSOR NRDR"/>
    <property type="match status" value="1"/>
</dbReference>
<evidence type="ECO:0000256" key="3">
    <source>
        <dbReference type="ARBA" id="ARBA00022771"/>
    </source>
</evidence>
<keyword evidence="8" id="KW-0862">Zinc</keyword>
<dbReference type="Pfam" id="PF03477">
    <property type="entry name" value="ATP-cone"/>
    <property type="match status" value="1"/>
</dbReference>
<dbReference type="HAMAP" id="MF_00440">
    <property type="entry name" value="NrdR"/>
    <property type="match status" value="1"/>
</dbReference>
<sequence length="165" mass="19115">MRCPFCQDAENKVIDSRESHEGTVIRRRRECLQCKRRFTTYERVEELYPLIVKKDGRREAFDREKILSGLKKACEKRPVSADQIEETVGAIERLLQGMGEKEVPSRVIGEEVMRRLQALDVVAYVRFASVYRSFRDVDEFMKELKELADQSKAASPKPEEEGPSS</sequence>
<organism evidence="10 11">
    <name type="scientific">Stigmatella erecta</name>
    <dbReference type="NCBI Taxonomy" id="83460"/>
    <lineage>
        <taxon>Bacteria</taxon>
        <taxon>Pseudomonadati</taxon>
        <taxon>Myxococcota</taxon>
        <taxon>Myxococcia</taxon>
        <taxon>Myxococcales</taxon>
        <taxon>Cystobacterineae</taxon>
        <taxon>Archangiaceae</taxon>
        <taxon>Stigmatella</taxon>
    </lineage>
</organism>
<dbReference type="GO" id="GO:0008270">
    <property type="term" value="F:zinc ion binding"/>
    <property type="evidence" value="ECO:0007669"/>
    <property type="project" value="UniProtKB-UniRule"/>
</dbReference>
<dbReference type="AlphaFoldDB" id="A0A1I0J8S3"/>
<dbReference type="InterPro" id="IPR055173">
    <property type="entry name" value="NrdR-like_N"/>
</dbReference>
<keyword evidence="1 8" id="KW-0678">Repressor</keyword>
<name>A0A1I0J8S3_9BACT</name>
<gene>
    <name evidence="8" type="primary">nrdR</name>
    <name evidence="10" type="ORF">SAMN05443639_10759</name>
</gene>
<evidence type="ECO:0000256" key="1">
    <source>
        <dbReference type="ARBA" id="ARBA00022491"/>
    </source>
</evidence>
<protein>
    <recommendedName>
        <fullName evidence="8">Transcriptional repressor NrdR</fullName>
    </recommendedName>
</protein>
<dbReference type="PANTHER" id="PTHR30455:SF2">
    <property type="entry name" value="TRANSCRIPTIONAL REPRESSOR NRDR"/>
    <property type="match status" value="1"/>
</dbReference>
<comment type="cofactor">
    <cofactor evidence="8">
        <name>Zn(2+)</name>
        <dbReference type="ChEBI" id="CHEBI:29105"/>
    </cofactor>
    <text evidence="8">Binds 1 zinc ion.</text>
</comment>
<keyword evidence="6 8" id="KW-0238">DNA-binding</keyword>
<keyword evidence="4 8" id="KW-0067">ATP-binding</keyword>
<dbReference type="RefSeq" id="WP_093520893.1">
    <property type="nucleotide sequence ID" value="NZ_FOIJ01000007.1"/>
</dbReference>
<dbReference type="Pfam" id="PF22811">
    <property type="entry name" value="Zn_ribbon_NrdR"/>
    <property type="match status" value="1"/>
</dbReference>
<dbReference type="InterPro" id="IPR003796">
    <property type="entry name" value="RNR_NrdR-like"/>
</dbReference>
<reference evidence="11" key="1">
    <citation type="submission" date="2016-10" db="EMBL/GenBank/DDBJ databases">
        <authorList>
            <person name="Varghese N."/>
            <person name="Submissions S."/>
        </authorList>
    </citation>
    <scope>NUCLEOTIDE SEQUENCE [LARGE SCALE GENOMIC DNA]</scope>
    <source>
        <strain evidence="11">DSM 16858</strain>
    </source>
</reference>
<dbReference type="GO" id="GO:0045892">
    <property type="term" value="P:negative regulation of DNA-templated transcription"/>
    <property type="evidence" value="ECO:0007669"/>
    <property type="project" value="UniProtKB-UniRule"/>
</dbReference>
<keyword evidence="2 8" id="KW-0547">Nucleotide-binding</keyword>
<keyword evidence="11" id="KW-1185">Reference proteome</keyword>
<dbReference type="GO" id="GO:0003677">
    <property type="term" value="F:DNA binding"/>
    <property type="evidence" value="ECO:0007669"/>
    <property type="project" value="UniProtKB-KW"/>
</dbReference>
<comment type="similarity">
    <text evidence="8">Belongs to the NrdR family.</text>
</comment>
<keyword evidence="8" id="KW-0479">Metal-binding</keyword>
<feature type="zinc finger region" evidence="8">
    <location>
        <begin position="3"/>
        <end position="34"/>
    </location>
</feature>
<evidence type="ECO:0000256" key="5">
    <source>
        <dbReference type="ARBA" id="ARBA00023015"/>
    </source>
</evidence>
<evidence type="ECO:0000256" key="4">
    <source>
        <dbReference type="ARBA" id="ARBA00022840"/>
    </source>
</evidence>
<evidence type="ECO:0000313" key="11">
    <source>
        <dbReference type="Proteomes" id="UP000199181"/>
    </source>
</evidence>
<evidence type="ECO:0000256" key="8">
    <source>
        <dbReference type="HAMAP-Rule" id="MF_00440"/>
    </source>
</evidence>
<accession>A0A1I0J8S3</accession>
<dbReference type="NCBIfam" id="TIGR00244">
    <property type="entry name" value="transcriptional regulator NrdR"/>
    <property type="match status" value="1"/>
</dbReference>
<comment type="function">
    <text evidence="8">Negatively regulates transcription of bacterial ribonucleotide reductase nrd genes and operons by binding to NrdR-boxes.</text>
</comment>
<feature type="domain" description="ATP-cone" evidence="9">
    <location>
        <begin position="49"/>
        <end position="139"/>
    </location>
</feature>
<dbReference type="InterPro" id="IPR005144">
    <property type="entry name" value="ATP-cone_dom"/>
</dbReference>
<keyword evidence="7 8" id="KW-0804">Transcription</keyword>
<proteinExistence type="inferred from homology"/>
<dbReference type="GO" id="GO:0005524">
    <property type="term" value="F:ATP binding"/>
    <property type="evidence" value="ECO:0007669"/>
    <property type="project" value="UniProtKB-UniRule"/>
</dbReference>
<dbReference type="EMBL" id="FOIJ01000007">
    <property type="protein sequence ID" value="SEU06241.1"/>
    <property type="molecule type" value="Genomic_DNA"/>
</dbReference>
<evidence type="ECO:0000256" key="2">
    <source>
        <dbReference type="ARBA" id="ARBA00022741"/>
    </source>
</evidence>
<dbReference type="Proteomes" id="UP000199181">
    <property type="component" value="Unassembled WGS sequence"/>
</dbReference>
<keyword evidence="5 8" id="KW-0805">Transcription regulation</keyword>
<evidence type="ECO:0000259" key="9">
    <source>
        <dbReference type="PROSITE" id="PS51161"/>
    </source>
</evidence>